<evidence type="ECO:0000313" key="4">
    <source>
        <dbReference type="Proteomes" id="UP000309747"/>
    </source>
</evidence>
<sequence>MTSNIGTSDRTLRIVLGAALILMALLSGWPVFEASLPRLVAVLAGVVLIGTAAVRFCPLYRVLGLQTCRH</sequence>
<keyword evidence="1" id="KW-0812">Transmembrane</keyword>
<evidence type="ECO:0000259" key="2">
    <source>
        <dbReference type="Pfam" id="PF11127"/>
    </source>
</evidence>
<dbReference type="RefSeq" id="WP_136887030.1">
    <property type="nucleotide sequence ID" value="NZ_SUNI01000017.1"/>
</dbReference>
<keyword evidence="4" id="KW-1185">Reference proteome</keyword>
<dbReference type="EMBL" id="SUNI01000017">
    <property type="protein sequence ID" value="TJZ90354.1"/>
    <property type="molecule type" value="Genomic_DNA"/>
</dbReference>
<name>A0A4U0RQ54_9RHOB</name>
<gene>
    <name evidence="3" type="ORF">FA743_15645</name>
</gene>
<comment type="caution">
    <text evidence="3">The sequence shown here is derived from an EMBL/GenBank/DDBJ whole genome shotgun (WGS) entry which is preliminary data.</text>
</comment>
<feature type="domain" description="Inner membrane protein YgaP-like transmembrane" evidence="2">
    <location>
        <begin position="1"/>
        <end position="69"/>
    </location>
</feature>
<dbReference type="InterPro" id="IPR021309">
    <property type="entry name" value="YgaP-like_TM"/>
</dbReference>
<dbReference type="Pfam" id="PF11127">
    <property type="entry name" value="YgaP-like_TM"/>
    <property type="match status" value="1"/>
</dbReference>
<evidence type="ECO:0000313" key="3">
    <source>
        <dbReference type="EMBL" id="TJZ90354.1"/>
    </source>
</evidence>
<evidence type="ECO:0000256" key="1">
    <source>
        <dbReference type="SAM" id="Phobius"/>
    </source>
</evidence>
<keyword evidence="1" id="KW-1133">Transmembrane helix</keyword>
<organism evidence="3 4">
    <name type="scientific">Paracoccus gahaiensis</name>
    <dbReference type="NCBI Taxonomy" id="1706839"/>
    <lineage>
        <taxon>Bacteria</taxon>
        <taxon>Pseudomonadati</taxon>
        <taxon>Pseudomonadota</taxon>
        <taxon>Alphaproteobacteria</taxon>
        <taxon>Rhodobacterales</taxon>
        <taxon>Paracoccaceae</taxon>
        <taxon>Paracoccus</taxon>
    </lineage>
</organism>
<dbReference type="OrthoDB" id="9804804at2"/>
<feature type="transmembrane region" description="Helical" evidence="1">
    <location>
        <begin position="38"/>
        <end position="60"/>
    </location>
</feature>
<protein>
    <submittedName>
        <fullName evidence="3">DUF2892 domain-containing protein</fullName>
    </submittedName>
</protein>
<keyword evidence="1" id="KW-0472">Membrane</keyword>
<feature type="transmembrane region" description="Helical" evidence="1">
    <location>
        <begin position="12"/>
        <end position="32"/>
    </location>
</feature>
<accession>A0A4U0RQ54</accession>
<reference evidence="3 4" key="1">
    <citation type="submission" date="2019-04" db="EMBL/GenBank/DDBJ databases">
        <authorList>
            <person name="Li J."/>
        </authorList>
    </citation>
    <scope>NUCLEOTIDE SEQUENCE [LARGE SCALE GENOMIC DNA]</scope>
    <source>
        <strain evidence="3 4">KCTC 42687</strain>
    </source>
</reference>
<dbReference type="Proteomes" id="UP000309747">
    <property type="component" value="Unassembled WGS sequence"/>
</dbReference>
<proteinExistence type="predicted"/>
<dbReference type="AlphaFoldDB" id="A0A4U0RQ54"/>